<keyword evidence="3" id="KW-1185">Reference proteome</keyword>
<comment type="caution">
    <text evidence="2">The sequence shown here is derived from an EMBL/GenBank/DDBJ whole genome shotgun (WGS) entry which is preliminary data.</text>
</comment>
<dbReference type="EMBL" id="WNTK01000012">
    <property type="protein sequence ID" value="KAG9475781.1"/>
    <property type="molecule type" value="Genomic_DNA"/>
</dbReference>
<dbReference type="Proteomes" id="UP000770717">
    <property type="component" value="Unassembled WGS sequence"/>
</dbReference>
<dbReference type="AlphaFoldDB" id="A0A8J6EW28"/>
<name>A0A8J6EW28_ELECQ</name>
<evidence type="ECO:0000313" key="2">
    <source>
        <dbReference type="EMBL" id="KAG9475781.1"/>
    </source>
</evidence>
<gene>
    <name evidence="2" type="ORF">GDO78_003935</name>
</gene>
<sequence length="79" mass="9147">MKSVVGFFRIIIILYFGFPFHVWRVLCNYCIVNYGILMAYVIFFGGGGVRVRVCFMHQYFISINFKSSLLHISGCIHVS</sequence>
<keyword evidence="1" id="KW-0472">Membrane</keyword>
<proteinExistence type="predicted"/>
<evidence type="ECO:0000256" key="1">
    <source>
        <dbReference type="SAM" id="Phobius"/>
    </source>
</evidence>
<keyword evidence="1" id="KW-1133">Transmembrane helix</keyword>
<feature type="transmembrane region" description="Helical" evidence="1">
    <location>
        <begin position="31"/>
        <end position="49"/>
    </location>
</feature>
<keyword evidence="1" id="KW-0812">Transmembrane</keyword>
<accession>A0A8J6EW28</accession>
<protein>
    <submittedName>
        <fullName evidence="2">Uncharacterized protein</fullName>
    </submittedName>
</protein>
<reference evidence="2" key="1">
    <citation type="thesis" date="2020" institute="ProQuest LLC" country="789 East Eisenhower Parkway, Ann Arbor, MI, USA">
        <title>Comparative Genomics and Chromosome Evolution.</title>
        <authorList>
            <person name="Mudd A.B."/>
        </authorList>
    </citation>
    <scope>NUCLEOTIDE SEQUENCE</scope>
    <source>
        <strain evidence="2">HN-11 Male</strain>
        <tissue evidence="2">Kidney and liver</tissue>
    </source>
</reference>
<evidence type="ECO:0000313" key="3">
    <source>
        <dbReference type="Proteomes" id="UP000770717"/>
    </source>
</evidence>
<feature type="transmembrane region" description="Helical" evidence="1">
    <location>
        <begin position="7"/>
        <end position="25"/>
    </location>
</feature>
<organism evidence="2 3">
    <name type="scientific">Eleutherodactylus coqui</name>
    <name type="common">Puerto Rican coqui</name>
    <dbReference type="NCBI Taxonomy" id="57060"/>
    <lineage>
        <taxon>Eukaryota</taxon>
        <taxon>Metazoa</taxon>
        <taxon>Chordata</taxon>
        <taxon>Craniata</taxon>
        <taxon>Vertebrata</taxon>
        <taxon>Euteleostomi</taxon>
        <taxon>Amphibia</taxon>
        <taxon>Batrachia</taxon>
        <taxon>Anura</taxon>
        <taxon>Neobatrachia</taxon>
        <taxon>Hyloidea</taxon>
        <taxon>Eleutherodactylidae</taxon>
        <taxon>Eleutherodactylinae</taxon>
        <taxon>Eleutherodactylus</taxon>
        <taxon>Eleutherodactylus</taxon>
    </lineage>
</organism>